<dbReference type="SUPFAM" id="SSF53335">
    <property type="entry name" value="S-adenosyl-L-methionine-dependent methyltransferases"/>
    <property type="match status" value="1"/>
</dbReference>
<dbReference type="OrthoDB" id="9777638at2"/>
<evidence type="ECO:0000313" key="4">
    <source>
        <dbReference type="EMBL" id="KEO91442.1"/>
    </source>
</evidence>
<evidence type="ECO:0000313" key="5">
    <source>
        <dbReference type="Proteomes" id="UP000027647"/>
    </source>
</evidence>
<dbReference type="PANTHER" id="PTHR43861">
    <property type="entry name" value="TRANS-ACONITATE 2-METHYLTRANSFERASE-RELATED"/>
    <property type="match status" value="1"/>
</dbReference>
<dbReference type="STRING" id="1044.EH31_01895"/>
<dbReference type="InterPro" id="IPR029063">
    <property type="entry name" value="SAM-dependent_MTases_sf"/>
</dbReference>
<protein>
    <submittedName>
        <fullName evidence="4">Methyltransferase type 11</fullName>
    </submittedName>
</protein>
<dbReference type="CDD" id="cd02440">
    <property type="entry name" value="AdoMet_MTases"/>
    <property type="match status" value="1"/>
</dbReference>
<keyword evidence="1 4" id="KW-0489">Methyltransferase</keyword>
<reference evidence="4 5" key="1">
    <citation type="submission" date="2014-04" db="EMBL/GenBank/DDBJ databases">
        <title>A comprehensive comparison of genomes of Erythrobacter spp. strains.</title>
        <authorList>
            <person name="Zheng Q."/>
        </authorList>
    </citation>
    <scope>NUCLEOTIDE SEQUENCE [LARGE SCALE GENOMIC DNA]</scope>
    <source>
        <strain evidence="4 5">DSM 6997</strain>
    </source>
</reference>
<dbReference type="eggNOG" id="COG2226">
    <property type="taxonomic scope" value="Bacteria"/>
</dbReference>
<name>A0A074N0J3_ERYLO</name>
<dbReference type="Gene3D" id="3.40.50.150">
    <property type="entry name" value="Vaccinia Virus protein VP39"/>
    <property type="match status" value="1"/>
</dbReference>
<dbReference type="PANTHER" id="PTHR43861:SF1">
    <property type="entry name" value="TRANS-ACONITATE 2-METHYLTRANSFERASE"/>
    <property type="match status" value="1"/>
</dbReference>
<keyword evidence="2 4" id="KW-0808">Transferase</keyword>
<dbReference type="GO" id="GO:0032259">
    <property type="term" value="P:methylation"/>
    <property type="evidence" value="ECO:0007669"/>
    <property type="project" value="UniProtKB-KW"/>
</dbReference>
<evidence type="ECO:0000259" key="3">
    <source>
        <dbReference type="Pfam" id="PF13649"/>
    </source>
</evidence>
<dbReference type="EMBL" id="JMIW01000001">
    <property type="protein sequence ID" value="KEO91442.1"/>
    <property type="molecule type" value="Genomic_DNA"/>
</dbReference>
<dbReference type="Proteomes" id="UP000027647">
    <property type="component" value="Unassembled WGS sequence"/>
</dbReference>
<dbReference type="AlphaFoldDB" id="A0A074N0J3"/>
<evidence type="ECO:0000256" key="1">
    <source>
        <dbReference type="ARBA" id="ARBA00022603"/>
    </source>
</evidence>
<dbReference type="GO" id="GO:0008168">
    <property type="term" value="F:methyltransferase activity"/>
    <property type="evidence" value="ECO:0007669"/>
    <property type="project" value="UniProtKB-KW"/>
</dbReference>
<accession>A0A074N0J3</accession>
<sequence length="282" mass="30054">MGETDEKQAKYDWAGEQGERWLSQVDRFEAMLAPIGAALLERAAFAPGDAVLDLGCGGGASTRAIADAIGPEGRVLGVDISPGLINHASAISAGKGNIAYTCADGASLDAGSERFERLHSRFGSMFFDDPHCAFANLHSQLDNSARIDLAVWANPRDNPWMMEMMGVVRNHVEVPPAEPRAPGPFAFEDLDYLQEVLNAGGFKDMQVDPYEGAQAIGGPAASPEEATRFVLSSLGVGQILAEQAQDIRDAAARDLTAKFEEHHKAGEGVMLGCKAWLVTARA</sequence>
<feature type="domain" description="Methyltransferase" evidence="3">
    <location>
        <begin position="51"/>
        <end position="141"/>
    </location>
</feature>
<proteinExistence type="predicted"/>
<dbReference type="InterPro" id="IPR041698">
    <property type="entry name" value="Methyltransf_25"/>
</dbReference>
<keyword evidence="5" id="KW-1185">Reference proteome</keyword>
<dbReference type="Pfam" id="PF13649">
    <property type="entry name" value="Methyltransf_25"/>
    <property type="match status" value="1"/>
</dbReference>
<organism evidence="4 5">
    <name type="scientific">Erythrobacter longus</name>
    <dbReference type="NCBI Taxonomy" id="1044"/>
    <lineage>
        <taxon>Bacteria</taxon>
        <taxon>Pseudomonadati</taxon>
        <taxon>Pseudomonadota</taxon>
        <taxon>Alphaproteobacteria</taxon>
        <taxon>Sphingomonadales</taxon>
        <taxon>Erythrobacteraceae</taxon>
        <taxon>Erythrobacter/Porphyrobacter group</taxon>
        <taxon>Erythrobacter</taxon>
    </lineage>
</organism>
<gene>
    <name evidence="4" type="ORF">EH31_01895</name>
</gene>
<evidence type="ECO:0000256" key="2">
    <source>
        <dbReference type="ARBA" id="ARBA00022679"/>
    </source>
</evidence>
<comment type="caution">
    <text evidence="4">The sequence shown here is derived from an EMBL/GenBank/DDBJ whole genome shotgun (WGS) entry which is preliminary data.</text>
</comment>
<dbReference type="RefSeq" id="WP_034957708.1">
    <property type="nucleotide sequence ID" value="NZ_JMIW01000001.1"/>
</dbReference>